<dbReference type="PANTHER" id="PTHR33181">
    <property type="entry name" value="OS01G0778500 PROTEIN"/>
    <property type="match status" value="1"/>
</dbReference>
<proteinExistence type="predicted"/>
<protein>
    <submittedName>
        <fullName evidence="1">Uncharacterized protein</fullName>
    </submittedName>
</protein>
<name>A0A9Q0FS62_9ROSI</name>
<accession>A0A9Q0FS62</accession>
<reference evidence="1" key="1">
    <citation type="submission" date="2022-02" db="EMBL/GenBank/DDBJ databases">
        <authorList>
            <person name="Henning P.M."/>
            <person name="McCubbin A.G."/>
            <person name="Shore J.S."/>
        </authorList>
    </citation>
    <scope>NUCLEOTIDE SEQUENCE</scope>
    <source>
        <strain evidence="1">F60SS</strain>
        <tissue evidence="1">Leaves</tissue>
    </source>
</reference>
<reference evidence="1" key="2">
    <citation type="journal article" date="2023" name="Plants (Basel)">
        <title>Annotation of the Turnera subulata (Passifloraceae) Draft Genome Reveals the S-Locus Evolved after the Divergence of Turneroideae from Passifloroideae in a Stepwise Manner.</title>
        <authorList>
            <person name="Henning P.M."/>
            <person name="Roalson E.H."/>
            <person name="Mir W."/>
            <person name="McCubbin A.G."/>
            <person name="Shore J.S."/>
        </authorList>
    </citation>
    <scope>NUCLEOTIDE SEQUENCE</scope>
    <source>
        <strain evidence="1">F60SS</strain>
    </source>
</reference>
<dbReference type="OrthoDB" id="661559at2759"/>
<organism evidence="1 2">
    <name type="scientific">Turnera subulata</name>
    <dbReference type="NCBI Taxonomy" id="218843"/>
    <lineage>
        <taxon>Eukaryota</taxon>
        <taxon>Viridiplantae</taxon>
        <taxon>Streptophyta</taxon>
        <taxon>Embryophyta</taxon>
        <taxon>Tracheophyta</taxon>
        <taxon>Spermatophyta</taxon>
        <taxon>Magnoliopsida</taxon>
        <taxon>eudicotyledons</taxon>
        <taxon>Gunneridae</taxon>
        <taxon>Pentapetalae</taxon>
        <taxon>rosids</taxon>
        <taxon>fabids</taxon>
        <taxon>Malpighiales</taxon>
        <taxon>Passifloraceae</taxon>
        <taxon>Turnera</taxon>
    </lineage>
</organism>
<dbReference type="EMBL" id="JAKUCV010004073">
    <property type="protein sequence ID" value="KAJ4836577.1"/>
    <property type="molecule type" value="Genomic_DNA"/>
</dbReference>
<evidence type="ECO:0000313" key="2">
    <source>
        <dbReference type="Proteomes" id="UP001141552"/>
    </source>
</evidence>
<keyword evidence="2" id="KW-1185">Reference proteome</keyword>
<comment type="caution">
    <text evidence="1">The sequence shown here is derived from an EMBL/GenBank/DDBJ whole genome shotgun (WGS) entry which is preliminary data.</text>
</comment>
<dbReference type="AlphaFoldDB" id="A0A9Q0FS62"/>
<sequence length="80" mass="9270">MGWLNKVVKPGKRNGLSVRLGKPNNGKRKLKRDVKACEYEDVRVMWDMLENNKGSGDKKKRTFKNCFGWVRSCSCFGLKF</sequence>
<dbReference type="Proteomes" id="UP001141552">
    <property type="component" value="Unassembled WGS sequence"/>
</dbReference>
<dbReference type="PANTHER" id="PTHR33181:SF4">
    <property type="entry name" value="OVULE PROTEIN"/>
    <property type="match status" value="1"/>
</dbReference>
<gene>
    <name evidence="1" type="ORF">Tsubulata_039786</name>
</gene>
<evidence type="ECO:0000313" key="1">
    <source>
        <dbReference type="EMBL" id="KAJ4836577.1"/>
    </source>
</evidence>